<dbReference type="InterPro" id="IPR050113">
    <property type="entry name" value="Ub_conjugating_enzyme"/>
</dbReference>
<dbReference type="SMART" id="SM00212">
    <property type="entry name" value="UBCc"/>
    <property type="match status" value="1"/>
</dbReference>
<dbReference type="Proteomes" id="UP000761534">
    <property type="component" value="Unassembled WGS sequence"/>
</dbReference>
<evidence type="ECO:0000313" key="9">
    <source>
        <dbReference type="Proteomes" id="UP000761534"/>
    </source>
</evidence>
<gene>
    <name evidence="8" type="ORF">TRICI_005514</name>
</gene>
<keyword evidence="2 6" id="KW-0547">Nucleotide-binding</keyword>
<dbReference type="InterPro" id="IPR016135">
    <property type="entry name" value="UBQ-conjugating_enzyme/RWD"/>
</dbReference>
<comment type="caution">
    <text evidence="8">The sequence shown here is derived from an EMBL/GenBank/DDBJ whole genome shotgun (WGS) entry which is preliminary data.</text>
</comment>
<dbReference type="EMBL" id="SWFS01000431">
    <property type="protein sequence ID" value="KAA8904288.1"/>
    <property type="molecule type" value="Genomic_DNA"/>
</dbReference>
<keyword evidence="9" id="KW-1185">Reference proteome</keyword>
<evidence type="ECO:0000256" key="2">
    <source>
        <dbReference type="ARBA" id="ARBA00022741"/>
    </source>
</evidence>
<keyword evidence="3 6" id="KW-0833">Ubl conjugation pathway</keyword>
<evidence type="ECO:0000313" key="8">
    <source>
        <dbReference type="EMBL" id="KAA8904288.1"/>
    </source>
</evidence>
<evidence type="ECO:0000256" key="1">
    <source>
        <dbReference type="ARBA" id="ARBA00022679"/>
    </source>
</evidence>
<name>A0A642URY0_9ASCO</name>
<dbReference type="Pfam" id="PF00179">
    <property type="entry name" value="UQ_con"/>
    <property type="match status" value="1"/>
</dbReference>
<evidence type="ECO:0000259" key="7">
    <source>
        <dbReference type="PROSITE" id="PS50127"/>
    </source>
</evidence>
<dbReference type="VEuPathDB" id="FungiDB:TRICI_005514"/>
<dbReference type="CDD" id="cd23798">
    <property type="entry name" value="UBCc_UBE2I"/>
    <property type="match status" value="1"/>
</dbReference>
<comment type="similarity">
    <text evidence="6">Belongs to the ubiquitin-conjugating enzyme family.</text>
</comment>
<feature type="active site" description="Glycyl thioester intermediate" evidence="5">
    <location>
        <position position="55"/>
    </location>
</feature>
<dbReference type="PROSITE" id="PS00183">
    <property type="entry name" value="UBC_1"/>
    <property type="match status" value="1"/>
</dbReference>
<evidence type="ECO:0000256" key="6">
    <source>
        <dbReference type="RuleBase" id="RU362109"/>
    </source>
</evidence>
<sequence length="119" mass="13648">MNWNVGIPGKTGTKWEPGLYKLTIAFSKDYPTKPPKCKFPPGFYHPNVYPSGTVCLSILNEDEDWRPALTIKQILLGIQELLDNPNLDSPAQAEAFNDYRRDREAYDRKVKDQARKYTA</sequence>
<evidence type="ECO:0000256" key="4">
    <source>
        <dbReference type="ARBA" id="ARBA00022840"/>
    </source>
</evidence>
<accession>A0A642URY0</accession>
<organism evidence="8 9">
    <name type="scientific">Trichomonascus ciferrii</name>
    <dbReference type="NCBI Taxonomy" id="44093"/>
    <lineage>
        <taxon>Eukaryota</taxon>
        <taxon>Fungi</taxon>
        <taxon>Dikarya</taxon>
        <taxon>Ascomycota</taxon>
        <taxon>Saccharomycotina</taxon>
        <taxon>Dipodascomycetes</taxon>
        <taxon>Dipodascales</taxon>
        <taxon>Trichomonascaceae</taxon>
        <taxon>Trichomonascus</taxon>
        <taxon>Trichomonascus ciferrii complex</taxon>
    </lineage>
</organism>
<dbReference type="InterPro" id="IPR023313">
    <property type="entry name" value="UBQ-conjugating_AS"/>
</dbReference>
<protein>
    <recommendedName>
        <fullName evidence="7">UBC core domain-containing protein</fullName>
    </recommendedName>
</protein>
<dbReference type="PANTHER" id="PTHR24067">
    <property type="entry name" value="UBIQUITIN-CONJUGATING ENZYME E2"/>
    <property type="match status" value="1"/>
</dbReference>
<dbReference type="GO" id="GO:0016740">
    <property type="term" value="F:transferase activity"/>
    <property type="evidence" value="ECO:0007669"/>
    <property type="project" value="UniProtKB-KW"/>
</dbReference>
<reference evidence="8" key="1">
    <citation type="journal article" date="2019" name="G3 (Bethesda)">
        <title>Genome Assemblies of Two Rare Opportunistic Yeast Pathogens: Diutina rugosa (syn. Candida rugosa) and Trichomonascus ciferrii (syn. Candida ciferrii).</title>
        <authorList>
            <person name="Mixao V."/>
            <person name="Saus E."/>
            <person name="Hansen A.P."/>
            <person name="Lass-Florl C."/>
            <person name="Gabaldon T."/>
        </authorList>
    </citation>
    <scope>NUCLEOTIDE SEQUENCE</scope>
    <source>
        <strain evidence="8">CBS 4856</strain>
    </source>
</reference>
<dbReference type="OrthoDB" id="6600758at2759"/>
<dbReference type="PROSITE" id="PS50127">
    <property type="entry name" value="UBC_2"/>
    <property type="match status" value="1"/>
</dbReference>
<dbReference type="Gene3D" id="3.10.110.10">
    <property type="entry name" value="Ubiquitin Conjugating Enzyme"/>
    <property type="match status" value="1"/>
</dbReference>
<dbReference type="InterPro" id="IPR000608">
    <property type="entry name" value="UBC"/>
</dbReference>
<evidence type="ECO:0000256" key="3">
    <source>
        <dbReference type="ARBA" id="ARBA00022786"/>
    </source>
</evidence>
<keyword evidence="4 6" id="KW-0067">ATP-binding</keyword>
<dbReference type="GO" id="GO:0005524">
    <property type="term" value="F:ATP binding"/>
    <property type="evidence" value="ECO:0007669"/>
    <property type="project" value="UniProtKB-UniRule"/>
</dbReference>
<proteinExistence type="inferred from homology"/>
<dbReference type="AlphaFoldDB" id="A0A642URY0"/>
<feature type="domain" description="UBC core" evidence="7">
    <location>
        <begin position="1"/>
        <end position="119"/>
    </location>
</feature>
<keyword evidence="1" id="KW-0808">Transferase</keyword>
<dbReference type="SUPFAM" id="SSF54495">
    <property type="entry name" value="UBC-like"/>
    <property type="match status" value="1"/>
</dbReference>
<evidence type="ECO:0000256" key="5">
    <source>
        <dbReference type="PROSITE-ProRule" id="PRU10133"/>
    </source>
</evidence>